<gene>
    <name evidence="1" type="ORF">GPUH_LOCUS4422</name>
</gene>
<keyword evidence="2" id="KW-1185">Reference proteome</keyword>
<sequence length="171" mass="17984">MMNELKKKGLVGSTSDLANILNKVSSTSGAKQPVPTASSTANPCATTTTTSYAQLTAQAVPSVQTVSAATFAHGLPVPAVLSSNQFVPAVQQPQQQPLLNGPVPAGVIPTVGVDLTTHTGPCTSEAHSHGVYGRPRKCFLQNCLFFHIFDVKNHAYLRLANQRLHTHVGCA</sequence>
<organism evidence="1 2">
    <name type="scientific">Gongylonema pulchrum</name>
    <dbReference type="NCBI Taxonomy" id="637853"/>
    <lineage>
        <taxon>Eukaryota</taxon>
        <taxon>Metazoa</taxon>
        <taxon>Ecdysozoa</taxon>
        <taxon>Nematoda</taxon>
        <taxon>Chromadorea</taxon>
        <taxon>Rhabditida</taxon>
        <taxon>Spirurina</taxon>
        <taxon>Spiruromorpha</taxon>
        <taxon>Spiruroidea</taxon>
        <taxon>Gongylonematidae</taxon>
        <taxon>Gongylonema</taxon>
    </lineage>
</organism>
<evidence type="ECO:0000313" key="2">
    <source>
        <dbReference type="Proteomes" id="UP000271098"/>
    </source>
</evidence>
<evidence type="ECO:0000313" key="1">
    <source>
        <dbReference type="EMBL" id="VDK44725.1"/>
    </source>
</evidence>
<dbReference type="Proteomes" id="UP000271098">
    <property type="component" value="Unassembled WGS sequence"/>
</dbReference>
<protein>
    <submittedName>
        <fullName evidence="1">Uncharacterized protein</fullName>
    </submittedName>
</protein>
<accession>A0A3P6QVJ9</accession>
<name>A0A3P6QVJ9_9BILA</name>
<dbReference type="AlphaFoldDB" id="A0A3P6QVJ9"/>
<reference evidence="1 2" key="1">
    <citation type="submission" date="2018-11" db="EMBL/GenBank/DDBJ databases">
        <authorList>
            <consortium name="Pathogen Informatics"/>
        </authorList>
    </citation>
    <scope>NUCLEOTIDE SEQUENCE [LARGE SCALE GENOMIC DNA]</scope>
</reference>
<proteinExistence type="predicted"/>
<dbReference type="EMBL" id="UYRT01008320">
    <property type="protein sequence ID" value="VDK44725.1"/>
    <property type="molecule type" value="Genomic_DNA"/>
</dbReference>